<dbReference type="InterPro" id="IPR051468">
    <property type="entry name" value="Fungal_SecMetab_SDRs"/>
</dbReference>
<sequence>MSSKRIANVLITGANRGIGLEFVKQFLNLPTPPNLIFATCRNPGKTAEDLQELAKSNPNVKVLQLDVKDEKSFPVIRQQLEQEIGESGLNLLINNAGIALRNNLENVTKEAMMENFEVNAVSPLLLTKELLPLLKTAAIKVGGNSLSCSRAGVVNITSKMSSLDDNTSGGSYSYRTSKTALNMVTKSLSVDLKPHGILALVLHPGWVQTEMGRKGALITTATSVSEMMNTIQLSNEKHSGIMFNYDGEVIPW</sequence>
<proteinExistence type="inferred from homology"/>
<evidence type="ECO:0000313" key="4">
    <source>
        <dbReference type="EMBL" id="GIX94947.1"/>
    </source>
</evidence>
<evidence type="ECO:0000256" key="3">
    <source>
        <dbReference type="RuleBase" id="RU000363"/>
    </source>
</evidence>
<accession>A0AAV4PIK5</accession>
<name>A0AAV4PIK5_CAEEX</name>
<dbReference type="AlphaFoldDB" id="A0AAV4PIK5"/>
<protein>
    <submittedName>
        <fullName evidence="4">C-factor</fullName>
    </submittedName>
</protein>
<dbReference type="GO" id="GO:0016491">
    <property type="term" value="F:oxidoreductase activity"/>
    <property type="evidence" value="ECO:0007669"/>
    <property type="project" value="UniProtKB-KW"/>
</dbReference>
<keyword evidence="5" id="KW-1185">Reference proteome</keyword>
<dbReference type="SUPFAM" id="SSF51735">
    <property type="entry name" value="NAD(P)-binding Rossmann-fold domains"/>
    <property type="match status" value="1"/>
</dbReference>
<comment type="similarity">
    <text evidence="3">Belongs to the short-chain dehydrogenases/reductases (SDR) family.</text>
</comment>
<dbReference type="EMBL" id="BPLR01004455">
    <property type="protein sequence ID" value="GIX94947.1"/>
    <property type="molecule type" value="Genomic_DNA"/>
</dbReference>
<comment type="caution">
    <text evidence="4">The sequence shown here is derived from an EMBL/GenBank/DDBJ whole genome shotgun (WGS) entry which is preliminary data.</text>
</comment>
<dbReference type="PANTHER" id="PTHR43544">
    <property type="entry name" value="SHORT-CHAIN DEHYDROGENASE/REDUCTASE"/>
    <property type="match status" value="1"/>
</dbReference>
<evidence type="ECO:0000256" key="2">
    <source>
        <dbReference type="ARBA" id="ARBA00023002"/>
    </source>
</evidence>
<dbReference type="InterPro" id="IPR036291">
    <property type="entry name" value="NAD(P)-bd_dom_sf"/>
</dbReference>
<dbReference type="PANTHER" id="PTHR43544:SF7">
    <property type="entry name" value="NADB-LER2"/>
    <property type="match status" value="1"/>
</dbReference>
<evidence type="ECO:0000256" key="1">
    <source>
        <dbReference type="ARBA" id="ARBA00022857"/>
    </source>
</evidence>
<dbReference type="PRINTS" id="PR00081">
    <property type="entry name" value="GDHRDH"/>
</dbReference>
<dbReference type="CDD" id="cd05325">
    <property type="entry name" value="carb_red_sniffer_like_SDR_c"/>
    <property type="match status" value="1"/>
</dbReference>
<dbReference type="Gene3D" id="3.40.50.720">
    <property type="entry name" value="NAD(P)-binding Rossmann-like Domain"/>
    <property type="match status" value="1"/>
</dbReference>
<dbReference type="Proteomes" id="UP001054945">
    <property type="component" value="Unassembled WGS sequence"/>
</dbReference>
<dbReference type="Pfam" id="PF00106">
    <property type="entry name" value="adh_short"/>
    <property type="match status" value="1"/>
</dbReference>
<dbReference type="InterPro" id="IPR002347">
    <property type="entry name" value="SDR_fam"/>
</dbReference>
<evidence type="ECO:0000313" key="5">
    <source>
        <dbReference type="Proteomes" id="UP001054945"/>
    </source>
</evidence>
<organism evidence="4 5">
    <name type="scientific">Caerostris extrusa</name>
    <name type="common">Bark spider</name>
    <name type="synonym">Caerostris bankana</name>
    <dbReference type="NCBI Taxonomy" id="172846"/>
    <lineage>
        <taxon>Eukaryota</taxon>
        <taxon>Metazoa</taxon>
        <taxon>Ecdysozoa</taxon>
        <taxon>Arthropoda</taxon>
        <taxon>Chelicerata</taxon>
        <taxon>Arachnida</taxon>
        <taxon>Araneae</taxon>
        <taxon>Araneomorphae</taxon>
        <taxon>Entelegynae</taxon>
        <taxon>Araneoidea</taxon>
        <taxon>Araneidae</taxon>
        <taxon>Caerostris</taxon>
    </lineage>
</organism>
<dbReference type="PRINTS" id="PR00080">
    <property type="entry name" value="SDRFAMILY"/>
</dbReference>
<keyword evidence="1" id="KW-0521">NADP</keyword>
<keyword evidence="2" id="KW-0560">Oxidoreductase</keyword>
<dbReference type="GO" id="GO:0005737">
    <property type="term" value="C:cytoplasm"/>
    <property type="evidence" value="ECO:0007669"/>
    <property type="project" value="TreeGrafter"/>
</dbReference>
<reference evidence="4 5" key="1">
    <citation type="submission" date="2021-06" db="EMBL/GenBank/DDBJ databases">
        <title>Caerostris extrusa draft genome.</title>
        <authorList>
            <person name="Kono N."/>
            <person name="Arakawa K."/>
        </authorList>
    </citation>
    <scope>NUCLEOTIDE SEQUENCE [LARGE SCALE GENOMIC DNA]</scope>
</reference>
<gene>
    <name evidence="4" type="primary">csgA</name>
    <name evidence="4" type="ORF">CEXT_606231</name>
</gene>